<reference evidence="2" key="1">
    <citation type="submission" date="2022-11" db="UniProtKB">
        <authorList>
            <consortium name="WormBaseParasite"/>
        </authorList>
    </citation>
    <scope>IDENTIFICATION</scope>
</reference>
<dbReference type="WBParaSite" id="PS1159_v2.g14205.t1">
    <property type="protein sequence ID" value="PS1159_v2.g14205.t1"/>
    <property type="gene ID" value="PS1159_v2.g14205"/>
</dbReference>
<evidence type="ECO:0000313" key="1">
    <source>
        <dbReference type="Proteomes" id="UP000887580"/>
    </source>
</evidence>
<proteinExistence type="predicted"/>
<name>A0AC35F5Y5_9BILA</name>
<sequence length="294" mass="34719">MSFFIPIHVPLSDFPSEVLKKMKENANPKMSLKLMQCHKYFQHQEFPYFIIKSFEYDDDEWNFITLNDEVHLYNGVEGIEKLTTKKLWITENIILLDNIVSRLIPKIVVCDILWLKLYNQKMTYDEFKFLTASGNVEILELCNTDITHKNGDFVDVHTLLGCVPNIFEFFLRNKDSPLIHSDSGKAFYKNNTTNLMRVKLEKISFLDFENFKKFMKQNPHISYSLDISANNSLSSEEFQVLEDYVEEIIYSRETYFPPPYITFLGQHGRQQKFLEYKISEYKKNLPFAVTCSIL</sequence>
<accession>A0AC35F5Y5</accession>
<protein>
    <submittedName>
        <fullName evidence="2">DUF38 domain-containing protein</fullName>
    </submittedName>
</protein>
<evidence type="ECO:0000313" key="2">
    <source>
        <dbReference type="WBParaSite" id="PS1159_v2.g14205.t1"/>
    </source>
</evidence>
<organism evidence="1 2">
    <name type="scientific">Panagrolaimus sp. PS1159</name>
    <dbReference type="NCBI Taxonomy" id="55785"/>
    <lineage>
        <taxon>Eukaryota</taxon>
        <taxon>Metazoa</taxon>
        <taxon>Ecdysozoa</taxon>
        <taxon>Nematoda</taxon>
        <taxon>Chromadorea</taxon>
        <taxon>Rhabditida</taxon>
        <taxon>Tylenchina</taxon>
        <taxon>Panagrolaimomorpha</taxon>
        <taxon>Panagrolaimoidea</taxon>
        <taxon>Panagrolaimidae</taxon>
        <taxon>Panagrolaimus</taxon>
    </lineage>
</organism>
<dbReference type="Proteomes" id="UP000887580">
    <property type="component" value="Unplaced"/>
</dbReference>